<proteinExistence type="predicted"/>
<evidence type="ECO:0008006" key="3">
    <source>
        <dbReference type="Google" id="ProtNLM"/>
    </source>
</evidence>
<dbReference type="SUPFAM" id="SSF53756">
    <property type="entry name" value="UDP-Glycosyltransferase/glycogen phosphorylase"/>
    <property type="match status" value="1"/>
</dbReference>
<sequence length="411" mass="43925">MGVARRARDLAAGAAGAVTARRHLLPARLDRALDVAKWARTPWTADACDVPTLVSPRSGRPARVLVGPANFAGQGLAWASALDRAGVPAVCWAFAADPRFRFGADHRAPLTAVHRASRAYQRRVFDRVVETVEAVVIEAGRPLFGRLHGYDPVAEAHALQAHGVRVALLWHGTDIRVPSVHAATHPDSPFGTADARTRSLEAVALRNRRRAAAFDGPVLVSTPDLLPVWPGARWCPVIVDADTWSSDEPLLARDRPLVVHAPSNRALKGTDLVERAVGTLEGEGLLTYREVAGVPADEVRDLYRGADVVLDQFRLGIYGVAACEAMAAGRVVVSQVDAQVRAEVAATGHALPVRDTAPDGLEATLRDVVTDRARARELAARGPAFVRALHDGRRSASVLVDALGLEAPADR</sequence>
<dbReference type="Gene3D" id="3.40.50.2000">
    <property type="entry name" value="Glycogen Phosphorylase B"/>
    <property type="match status" value="1"/>
</dbReference>
<protein>
    <recommendedName>
        <fullName evidence="3">Glycosyl transferase family 1 domain-containing protein</fullName>
    </recommendedName>
</protein>
<comment type="caution">
    <text evidence="1">The sequence shown here is derived from an EMBL/GenBank/DDBJ whole genome shotgun (WGS) entry which is preliminary data.</text>
</comment>
<name>A0A510UR74_9CELL</name>
<dbReference type="Proteomes" id="UP000321386">
    <property type="component" value="Unassembled WGS sequence"/>
</dbReference>
<evidence type="ECO:0000313" key="2">
    <source>
        <dbReference type="Proteomes" id="UP000321386"/>
    </source>
</evidence>
<reference evidence="1 2" key="1">
    <citation type="submission" date="2019-07" db="EMBL/GenBank/DDBJ databases">
        <title>Whole genome shotgun sequence of Cellulomonas persica NBRC 101101.</title>
        <authorList>
            <person name="Hosoyama A."/>
            <person name="Uohara A."/>
            <person name="Ohji S."/>
            <person name="Ichikawa N."/>
        </authorList>
    </citation>
    <scope>NUCLEOTIDE SEQUENCE [LARGE SCALE GENOMIC DNA]</scope>
    <source>
        <strain evidence="1 2">NBRC 101101</strain>
    </source>
</reference>
<organism evidence="1 2">
    <name type="scientific">Cellulomonas persica</name>
    <dbReference type="NCBI Taxonomy" id="76861"/>
    <lineage>
        <taxon>Bacteria</taxon>
        <taxon>Bacillati</taxon>
        <taxon>Actinomycetota</taxon>
        <taxon>Actinomycetes</taxon>
        <taxon>Micrococcales</taxon>
        <taxon>Cellulomonadaceae</taxon>
        <taxon>Cellulomonas</taxon>
    </lineage>
</organism>
<dbReference type="AlphaFoldDB" id="A0A510UR74"/>
<keyword evidence="2" id="KW-1185">Reference proteome</keyword>
<evidence type="ECO:0000313" key="1">
    <source>
        <dbReference type="EMBL" id="GEK17158.1"/>
    </source>
</evidence>
<dbReference type="EMBL" id="BJUA01000003">
    <property type="protein sequence ID" value="GEK17158.1"/>
    <property type="molecule type" value="Genomic_DNA"/>
</dbReference>
<gene>
    <name evidence="1" type="ORF">CPE01_08910</name>
</gene>
<accession>A0A510UR74</accession>